<gene>
    <name evidence="1" type="ORF">L6164_035250</name>
</gene>
<dbReference type="Proteomes" id="UP000828941">
    <property type="component" value="Chromosome 13"/>
</dbReference>
<evidence type="ECO:0000313" key="1">
    <source>
        <dbReference type="EMBL" id="KAI4302030.1"/>
    </source>
</evidence>
<proteinExistence type="predicted"/>
<sequence length="627" mass="70625">MEEPDEEWNSKGHPSEANSGKMSWNGGLRLCKQILVAGFMASSAPVVIPPLVVVSAIGLAVSVPYCLFLASHACTEKLMSKLLPRPSHHPLYWSPCVEGGEKEEVQHQKVVCFEGDIDIDKEEEEELPEETNREIKMRMELDDVENIKELENNMTLENDHRKGVVKKDEPEISQDAMDVLENYDSKGGSSDYIREKVTAPAGRPTDVKLETDREAEVEEIWMGETKGEEIMFRDRGIVITLEGLDKIGDDIEEFKTPFEVANVTLEELGDHVIEGDIEEAELKNETKGLLENIRDEGKIDNRWKCLKEIQANVNEMEKSPIENELGAGEDELGGTIVRIEREVINQGYPKISEEKLERHTEKMNPFETEEESDEPRRGMLEEKSVDDRKDSDRQMEELCGLLSGGIVLNESIPTEPIGFSLEERQGYHTMVVEGSGEVIREKSNSHLNFSLLEDRLGNNISDNVNQNSKFLGYIEIMNSSDADAREIADESGFDLFDAKCIEPQEYSCTVNLYEESNAMTNDHTDPMELPVLSAEHNYRQFEYSSGNDTISSSNEIILSEKIWKQIHAMRMIVGYEGTAQASCVDELKALYIFTGVEPPTFVNNSLAEINDKLHFLMSIVGVKSNVA</sequence>
<keyword evidence="2" id="KW-1185">Reference proteome</keyword>
<organism evidence="1 2">
    <name type="scientific">Bauhinia variegata</name>
    <name type="common">Purple orchid tree</name>
    <name type="synonym">Phanera variegata</name>
    <dbReference type="NCBI Taxonomy" id="167791"/>
    <lineage>
        <taxon>Eukaryota</taxon>
        <taxon>Viridiplantae</taxon>
        <taxon>Streptophyta</taxon>
        <taxon>Embryophyta</taxon>
        <taxon>Tracheophyta</taxon>
        <taxon>Spermatophyta</taxon>
        <taxon>Magnoliopsida</taxon>
        <taxon>eudicotyledons</taxon>
        <taxon>Gunneridae</taxon>
        <taxon>Pentapetalae</taxon>
        <taxon>rosids</taxon>
        <taxon>fabids</taxon>
        <taxon>Fabales</taxon>
        <taxon>Fabaceae</taxon>
        <taxon>Cercidoideae</taxon>
        <taxon>Cercideae</taxon>
        <taxon>Bauhiniinae</taxon>
        <taxon>Bauhinia</taxon>
    </lineage>
</organism>
<reference evidence="1 2" key="1">
    <citation type="journal article" date="2022" name="DNA Res.">
        <title>Chromosomal-level genome assembly of the orchid tree Bauhinia variegata (Leguminosae; Cercidoideae) supports the allotetraploid origin hypothesis of Bauhinia.</title>
        <authorList>
            <person name="Zhong Y."/>
            <person name="Chen Y."/>
            <person name="Zheng D."/>
            <person name="Pang J."/>
            <person name="Liu Y."/>
            <person name="Luo S."/>
            <person name="Meng S."/>
            <person name="Qian L."/>
            <person name="Wei D."/>
            <person name="Dai S."/>
            <person name="Zhou R."/>
        </authorList>
    </citation>
    <scope>NUCLEOTIDE SEQUENCE [LARGE SCALE GENOMIC DNA]</scope>
    <source>
        <strain evidence="1">BV-YZ2020</strain>
    </source>
</reference>
<name>A0ACB9KXV0_BAUVA</name>
<evidence type="ECO:0000313" key="2">
    <source>
        <dbReference type="Proteomes" id="UP000828941"/>
    </source>
</evidence>
<protein>
    <submittedName>
        <fullName evidence="1">Uncharacterized protein</fullName>
    </submittedName>
</protein>
<comment type="caution">
    <text evidence="1">The sequence shown here is derived from an EMBL/GenBank/DDBJ whole genome shotgun (WGS) entry which is preliminary data.</text>
</comment>
<dbReference type="EMBL" id="CM039438">
    <property type="protein sequence ID" value="KAI4302030.1"/>
    <property type="molecule type" value="Genomic_DNA"/>
</dbReference>
<accession>A0ACB9KXV0</accession>